<gene>
    <name evidence="1" type="ORF">J2S74_005209</name>
</gene>
<organism evidence="1 2">
    <name type="scientific">Evansella vedderi</name>
    <dbReference type="NCBI Taxonomy" id="38282"/>
    <lineage>
        <taxon>Bacteria</taxon>
        <taxon>Bacillati</taxon>
        <taxon>Bacillota</taxon>
        <taxon>Bacilli</taxon>
        <taxon>Bacillales</taxon>
        <taxon>Bacillaceae</taxon>
        <taxon>Evansella</taxon>
    </lineage>
</organism>
<protein>
    <submittedName>
        <fullName evidence="1">Uncharacterized protein</fullName>
    </submittedName>
</protein>
<reference evidence="1 2" key="1">
    <citation type="submission" date="2023-07" db="EMBL/GenBank/DDBJ databases">
        <title>Genomic Encyclopedia of Type Strains, Phase IV (KMG-IV): sequencing the most valuable type-strain genomes for metagenomic binning, comparative biology and taxonomic classification.</title>
        <authorList>
            <person name="Goeker M."/>
        </authorList>
    </citation>
    <scope>NUCLEOTIDE SEQUENCE [LARGE SCALE GENOMIC DNA]</scope>
    <source>
        <strain evidence="1 2">DSM 9768</strain>
    </source>
</reference>
<dbReference type="EMBL" id="JAUSUG010000033">
    <property type="protein sequence ID" value="MDQ0257747.1"/>
    <property type="molecule type" value="Genomic_DNA"/>
</dbReference>
<dbReference type="Proteomes" id="UP001230005">
    <property type="component" value="Unassembled WGS sequence"/>
</dbReference>
<proteinExistence type="predicted"/>
<keyword evidence="2" id="KW-1185">Reference proteome</keyword>
<evidence type="ECO:0000313" key="1">
    <source>
        <dbReference type="EMBL" id="MDQ0257747.1"/>
    </source>
</evidence>
<evidence type="ECO:0000313" key="2">
    <source>
        <dbReference type="Proteomes" id="UP001230005"/>
    </source>
</evidence>
<accession>A0ABU0A2N6</accession>
<sequence length="83" mass="9868">MGKSIYVKELIDKQYERLEEQVEHISKKEYVARFIELDNRGYVWKGKVYQQLVAEFHIDGLTCEELLQDYINELSTAVFPLLI</sequence>
<comment type="caution">
    <text evidence="1">The sequence shown here is derived from an EMBL/GenBank/DDBJ whole genome shotgun (WGS) entry which is preliminary data.</text>
</comment>
<name>A0ABU0A2N6_9BACI</name>